<keyword evidence="1" id="KW-0175">Coiled coil</keyword>
<name>A0A5J9SX18_9POAL</name>
<keyword evidence="3" id="KW-1185">Reference proteome</keyword>
<dbReference type="OrthoDB" id="606083at2759"/>
<protein>
    <submittedName>
        <fullName evidence="2">Uncharacterized protein</fullName>
    </submittedName>
</protein>
<dbReference type="AlphaFoldDB" id="A0A5J9SX18"/>
<evidence type="ECO:0000256" key="1">
    <source>
        <dbReference type="SAM" id="Coils"/>
    </source>
</evidence>
<proteinExistence type="predicted"/>
<sequence>MAQVSLSYVKTLALTVDQLGLIEPNITCEAKPSGMFHAVIEVPLVNWVDKGFRGPRQFTGVSSSSARRAIRKAAHAAVKRLVKDGLLNVKDFSKEELTIWKKRVMEIAKVCKEIAEERDELERNYAHLEKKRGKLLAENARMKVKLTRLKEQISYCMEDQEENQKLATENKVLKRKISAMMKQLAEARNEAT</sequence>
<dbReference type="Gramene" id="TVU03501">
    <property type="protein sequence ID" value="TVU03501"/>
    <property type="gene ID" value="EJB05_50962"/>
</dbReference>
<evidence type="ECO:0000313" key="2">
    <source>
        <dbReference type="EMBL" id="TVU03501.1"/>
    </source>
</evidence>
<comment type="caution">
    <text evidence="2">The sequence shown here is derived from an EMBL/GenBank/DDBJ whole genome shotgun (WGS) entry which is preliminary data.</text>
</comment>
<dbReference type="Proteomes" id="UP000324897">
    <property type="component" value="Unassembled WGS sequence"/>
</dbReference>
<feature type="non-terminal residue" evidence="2">
    <location>
        <position position="1"/>
    </location>
</feature>
<feature type="coiled-coil region" evidence="1">
    <location>
        <begin position="104"/>
        <end position="190"/>
    </location>
</feature>
<organism evidence="2 3">
    <name type="scientific">Eragrostis curvula</name>
    <name type="common">weeping love grass</name>
    <dbReference type="NCBI Taxonomy" id="38414"/>
    <lineage>
        <taxon>Eukaryota</taxon>
        <taxon>Viridiplantae</taxon>
        <taxon>Streptophyta</taxon>
        <taxon>Embryophyta</taxon>
        <taxon>Tracheophyta</taxon>
        <taxon>Spermatophyta</taxon>
        <taxon>Magnoliopsida</taxon>
        <taxon>Liliopsida</taxon>
        <taxon>Poales</taxon>
        <taxon>Poaceae</taxon>
        <taxon>PACMAD clade</taxon>
        <taxon>Chloridoideae</taxon>
        <taxon>Eragrostideae</taxon>
        <taxon>Eragrostidinae</taxon>
        <taxon>Eragrostis</taxon>
    </lineage>
</organism>
<reference evidence="2 3" key="1">
    <citation type="journal article" date="2019" name="Sci. Rep.">
        <title>A high-quality genome of Eragrostis curvula grass provides insights into Poaceae evolution and supports new strategies to enhance forage quality.</title>
        <authorList>
            <person name="Carballo J."/>
            <person name="Santos B.A.C.M."/>
            <person name="Zappacosta D."/>
            <person name="Garbus I."/>
            <person name="Selva J.P."/>
            <person name="Gallo C.A."/>
            <person name="Diaz A."/>
            <person name="Albertini E."/>
            <person name="Caccamo M."/>
            <person name="Echenique V."/>
        </authorList>
    </citation>
    <scope>NUCLEOTIDE SEQUENCE [LARGE SCALE GENOMIC DNA]</scope>
    <source>
        <strain evidence="3">cv. Victoria</strain>
        <tissue evidence="2">Leaf</tissue>
    </source>
</reference>
<gene>
    <name evidence="2" type="ORF">EJB05_50962</name>
</gene>
<evidence type="ECO:0000313" key="3">
    <source>
        <dbReference type="Proteomes" id="UP000324897"/>
    </source>
</evidence>
<accession>A0A5J9SX18</accession>
<dbReference type="EMBL" id="RWGY01000172">
    <property type="protein sequence ID" value="TVU03501.1"/>
    <property type="molecule type" value="Genomic_DNA"/>
</dbReference>